<dbReference type="EMBL" id="JH711592">
    <property type="protein sequence ID" value="EIW74437.1"/>
    <property type="molecule type" value="Genomic_DNA"/>
</dbReference>
<dbReference type="Proteomes" id="UP000053558">
    <property type="component" value="Unassembled WGS sequence"/>
</dbReference>
<reference evidence="2" key="1">
    <citation type="journal article" date="2012" name="Science">
        <title>The Paleozoic origin of enzymatic lignin decomposition reconstructed from 31 fungal genomes.</title>
        <authorList>
            <person name="Floudas D."/>
            <person name="Binder M."/>
            <person name="Riley R."/>
            <person name="Barry K."/>
            <person name="Blanchette R.A."/>
            <person name="Henrissat B."/>
            <person name="Martinez A.T."/>
            <person name="Otillar R."/>
            <person name="Spatafora J.W."/>
            <person name="Yadav J.S."/>
            <person name="Aerts A."/>
            <person name="Benoit I."/>
            <person name="Boyd A."/>
            <person name="Carlson A."/>
            <person name="Copeland A."/>
            <person name="Coutinho P.M."/>
            <person name="de Vries R.P."/>
            <person name="Ferreira P."/>
            <person name="Findley K."/>
            <person name="Foster B."/>
            <person name="Gaskell J."/>
            <person name="Glotzer D."/>
            <person name="Gorecki P."/>
            <person name="Heitman J."/>
            <person name="Hesse C."/>
            <person name="Hori C."/>
            <person name="Igarashi K."/>
            <person name="Jurgens J.A."/>
            <person name="Kallen N."/>
            <person name="Kersten P."/>
            <person name="Kohler A."/>
            <person name="Kuees U."/>
            <person name="Kumar T.K.A."/>
            <person name="Kuo A."/>
            <person name="LaButti K."/>
            <person name="Larrondo L.F."/>
            <person name="Lindquist E."/>
            <person name="Ling A."/>
            <person name="Lombard V."/>
            <person name="Lucas S."/>
            <person name="Lundell T."/>
            <person name="Martin R."/>
            <person name="McLaughlin D.J."/>
            <person name="Morgenstern I."/>
            <person name="Morin E."/>
            <person name="Murat C."/>
            <person name="Nagy L.G."/>
            <person name="Nolan M."/>
            <person name="Ohm R.A."/>
            <person name="Patyshakuliyeva A."/>
            <person name="Rokas A."/>
            <person name="Ruiz-Duenas F.J."/>
            <person name="Sabat G."/>
            <person name="Salamov A."/>
            <person name="Samejima M."/>
            <person name="Schmutz J."/>
            <person name="Slot J.C."/>
            <person name="St John F."/>
            <person name="Stenlid J."/>
            <person name="Sun H."/>
            <person name="Sun S."/>
            <person name="Syed K."/>
            <person name="Tsang A."/>
            <person name="Wiebenga A."/>
            <person name="Young D."/>
            <person name="Pisabarro A."/>
            <person name="Eastwood D.C."/>
            <person name="Martin F."/>
            <person name="Cullen D."/>
            <person name="Grigoriev I.V."/>
            <person name="Hibbett D.S."/>
        </authorList>
    </citation>
    <scope>NUCLEOTIDE SEQUENCE [LARGE SCALE GENOMIC DNA]</scope>
    <source>
        <strain evidence="2">RWD-64-598 SS2</strain>
    </source>
</reference>
<dbReference type="RefSeq" id="XP_007775452.1">
    <property type="nucleotide sequence ID" value="XM_007777262.1"/>
</dbReference>
<dbReference type="AlphaFoldDB" id="R7SFB2"/>
<dbReference type="GeneID" id="19211039"/>
<evidence type="ECO:0000313" key="2">
    <source>
        <dbReference type="Proteomes" id="UP000053558"/>
    </source>
</evidence>
<dbReference type="OrthoDB" id="2675260at2759"/>
<evidence type="ECO:0000313" key="1">
    <source>
        <dbReference type="EMBL" id="EIW74437.1"/>
    </source>
</evidence>
<keyword evidence="2" id="KW-1185">Reference proteome</keyword>
<organism evidence="1 2">
    <name type="scientific">Coniophora puteana (strain RWD-64-598)</name>
    <name type="common">Brown rot fungus</name>
    <dbReference type="NCBI Taxonomy" id="741705"/>
    <lineage>
        <taxon>Eukaryota</taxon>
        <taxon>Fungi</taxon>
        <taxon>Dikarya</taxon>
        <taxon>Basidiomycota</taxon>
        <taxon>Agaricomycotina</taxon>
        <taxon>Agaricomycetes</taxon>
        <taxon>Agaricomycetidae</taxon>
        <taxon>Boletales</taxon>
        <taxon>Coniophorineae</taxon>
        <taxon>Coniophoraceae</taxon>
        <taxon>Coniophora</taxon>
    </lineage>
</organism>
<protein>
    <submittedName>
        <fullName evidence="1">Uncharacterized protein</fullName>
    </submittedName>
</protein>
<accession>R7SFB2</accession>
<gene>
    <name evidence="1" type="ORF">CONPUDRAFT_85903</name>
</gene>
<dbReference type="KEGG" id="cput:CONPUDRAFT_85903"/>
<proteinExistence type="predicted"/>
<sequence length="92" mass="9711">MIVQNRDFFSSPCSTAVDSAVAGAILVNSSLAMSSDAWPSENHPPGKKRDDVLLSCHLHDGFAGMSTRSEDAVRAANDSVLADRGEAACSWT</sequence>
<name>R7SFB2_CONPW</name>